<dbReference type="OrthoDB" id="2687259at2759"/>
<protein>
    <submittedName>
        <fullName evidence="2">Uncharacterized protein</fullName>
    </submittedName>
</protein>
<evidence type="ECO:0000256" key="1">
    <source>
        <dbReference type="SAM" id="MobiDB-lite"/>
    </source>
</evidence>
<keyword evidence="3" id="KW-1185">Reference proteome</keyword>
<dbReference type="Pfam" id="PF18759">
    <property type="entry name" value="Plavaka"/>
    <property type="match status" value="1"/>
</dbReference>
<evidence type="ECO:0000313" key="3">
    <source>
        <dbReference type="Proteomes" id="UP000054270"/>
    </source>
</evidence>
<dbReference type="STRING" id="945553.A0A0D2LQU4"/>
<dbReference type="InterPro" id="IPR041078">
    <property type="entry name" value="Plavaka"/>
</dbReference>
<organism evidence="2 3">
    <name type="scientific">Hypholoma sublateritium (strain FD-334 SS-4)</name>
    <dbReference type="NCBI Taxonomy" id="945553"/>
    <lineage>
        <taxon>Eukaryota</taxon>
        <taxon>Fungi</taxon>
        <taxon>Dikarya</taxon>
        <taxon>Basidiomycota</taxon>
        <taxon>Agaricomycotina</taxon>
        <taxon>Agaricomycetes</taxon>
        <taxon>Agaricomycetidae</taxon>
        <taxon>Agaricales</taxon>
        <taxon>Agaricineae</taxon>
        <taxon>Strophariaceae</taxon>
        <taxon>Hypholoma</taxon>
    </lineage>
</organism>
<feature type="region of interest" description="Disordered" evidence="1">
    <location>
        <begin position="565"/>
        <end position="591"/>
    </location>
</feature>
<sequence>YQPYSNKNAFLLGEWYWNGGVQKSQADFKRLISIISDQSFDPADVRSVRWDSLNEHLGESDDSEAMWLDQPDAGWTETTIALAIPFQKNTPSPGPQLYTFPPLRHRNIVSVLKEKMANKQDFPHFHLEPYELRWRRKGAPVTESTRVHGELYTSPAFLDAHEEIQSSPPEPGCSLPRVLAGLMFGSDSTQLTSFGNASLWPCYMYFGNESKYRRCKPSCHLSNHIAYFQKLPPAFKDFAASHSNDKGPSDAFMTHCQREFFHAQWKVLLGDDFLEAYEHGIVIECCDGIKRCFYLRIFAYSADYPEKVLLSSIRNMGDCPCPRCLIPKHCTDQLGTKRDQRRRITLARVDDLRYKANISSARKMIYQQNCAVDSKLVDALLKPQSLVPTENAFLQRLSHFGFNLFSIFLVDFLHEFELGVWKKVFIHLLRILGCIKGAINIMDQRFRDVPTFGRDSIRRFANSVSELKKLGARDYENLLQASKGTCSIPVFEGLLPEPHNTNVLNVLFALAHWHALAKLRQHTDPSLILLKSATVKLGELLRNFQAKTCAAYQTRELPREMAARLRKATRKPLPSKPATSNTKSTVGRQPKSLNLKTYKDHSLGDYVESIRLNGTVDSYSTESASHIYFGLSFMELEHRSPKSRYLRTSRKNFEKQLGSIERRQARPASPASGYHIGKTQDHPLDLGAIAQRADIDHAAKDFTKNLKEHLMPRIQARLKIGTKNPESGAPDTAQSAQTTVLIKDNRIFNHKLARFYHTTYDIRQSEDVINPRTPHCDIMLLADIQSRDVSQPMTDSAHRFLYARVIGIYHVNVVYIGAGMTGYKPLRFDFLHVRWFQLDPGRARGSALRLDRVSFPPIAAKDAFSFLDPSLVLRGCHLIPAYSLGRRNLEGIQLSELSKDKNDWRGYYINRFADRDTAMWYHWGLGIGHAYS</sequence>
<reference evidence="3" key="1">
    <citation type="submission" date="2014-04" db="EMBL/GenBank/DDBJ databases">
        <title>Evolutionary Origins and Diversification of the Mycorrhizal Mutualists.</title>
        <authorList>
            <consortium name="DOE Joint Genome Institute"/>
            <consortium name="Mycorrhizal Genomics Consortium"/>
            <person name="Kohler A."/>
            <person name="Kuo A."/>
            <person name="Nagy L.G."/>
            <person name="Floudas D."/>
            <person name="Copeland A."/>
            <person name="Barry K.W."/>
            <person name="Cichocki N."/>
            <person name="Veneault-Fourrey C."/>
            <person name="LaButti K."/>
            <person name="Lindquist E.A."/>
            <person name="Lipzen A."/>
            <person name="Lundell T."/>
            <person name="Morin E."/>
            <person name="Murat C."/>
            <person name="Riley R."/>
            <person name="Ohm R."/>
            <person name="Sun H."/>
            <person name="Tunlid A."/>
            <person name="Henrissat B."/>
            <person name="Grigoriev I.V."/>
            <person name="Hibbett D.S."/>
            <person name="Martin F."/>
        </authorList>
    </citation>
    <scope>NUCLEOTIDE SEQUENCE [LARGE SCALE GENOMIC DNA]</scope>
    <source>
        <strain evidence="3">FD-334 SS-4</strain>
    </source>
</reference>
<name>A0A0D2LQU4_HYPSF</name>
<dbReference type="EMBL" id="KN817776">
    <property type="protein sequence ID" value="KJA13168.1"/>
    <property type="molecule type" value="Genomic_DNA"/>
</dbReference>
<feature type="non-terminal residue" evidence="2">
    <location>
        <position position="932"/>
    </location>
</feature>
<evidence type="ECO:0000313" key="2">
    <source>
        <dbReference type="EMBL" id="KJA13168.1"/>
    </source>
</evidence>
<proteinExistence type="predicted"/>
<gene>
    <name evidence="2" type="ORF">HYPSUDRAFT_102016</name>
</gene>
<feature type="compositionally biased region" description="Polar residues" evidence="1">
    <location>
        <begin position="577"/>
        <end position="591"/>
    </location>
</feature>
<dbReference type="Proteomes" id="UP000054270">
    <property type="component" value="Unassembled WGS sequence"/>
</dbReference>
<feature type="non-terminal residue" evidence="2">
    <location>
        <position position="1"/>
    </location>
</feature>
<accession>A0A0D2LQU4</accession>
<dbReference type="AlphaFoldDB" id="A0A0D2LQU4"/>
<feature type="region of interest" description="Disordered" evidence="1">
    <location>
        <begin position="660"/>
        <end position="680"/>
    </location>
</feature>